<protein>
    <submittedName>
        <fullName evidence="2">Uncharacterized protein</fullName>
    </submittedName>
</protein>
<feature type="transmembrane region" description="Helical" evidence="1">
    <location>
        <begin position="62"/>
        <end position="85"/>
    </location>
</feature>
<comment type="caution">
    <text evidence="2">The sequence shown here is derived from an EMBL/GenBank/DDBJ whole genome shotgun (WGS) entry which is preliminary data.</text>
</comment>
<evidence type="ECO:0000313" key="3">
    <source>
        <dbReference type="Proteomes" id="UP000448292"/>
    </source>
</evidence>
<accession>A0A7M3MDP6</accession>
<sequence length="88" mass="9447">MARNRKKQSRLVRWGLMAAAVGVIGWQLAEAYLDRYAGHAAALEMANFLGAMGQLPAEAQALWLFKSMGLTVAAAGLGLAAWGFIRGR</sequence>
<evidence type="ECO:0000256" key="1">
    <source>
        <dbReference type="SAM" id="Phobius"/>
    </source>
</evidence>
<name>A0A7M3MDP6_9BACT</name>
<organism evidence="2 3">
    <name type="scientific">Oceanidesulfovibrio indonesiensis</name>
    <dbReference type="NCBI Taxonomy" id="54767"/>
    <lineage>
        <taxon>Bacteria</taxon>
        <taxon>Pseudomonadati</taxon>
        <taxon>Thermodesulfobacteriota</taxon>
        <taxon>Desulfovibrionia</taxon>
        <taxon>Desulfovibrionales</taxon>
        <taxon>Desulfovibrionaceae</taxon>
        <taxon>Oceanidesulfovibrio</taxon>
    </lineage>
</organism>
<feature type="transmembrane region" description="Helical" evidence="1">
    <location>
        <begin position="12"/>
        <end position="29"/>
    </location>
</feature>
<dbReference type="OrthoDB" id="9901714at2"/>
<dbReference type="EMBL" id="QMIE01000009">
    <property type="protein sequence ID" value="TVM16849.1"/>
    <property type="molecule type" value="Genomic_DNA"/>
</dbReference>
<dbReference type="RefSeq" id="WP_144303191.1">
    <property type="nucleotide sequence ID" value="NZ_QMIE01000009.1"/>
</dbReference>
<keyword evidence="1" id="KW-0472">Membrane</keyword>
<keyword evidence="3" id="KW-1185">Reference proteome</keyword>
<reference evidence="2 3" key="1">
    <citation type="submission" date="2018-06" db="EMBL/GenBank/DDBJ databases">
        <title>Complete genome of Desulfovibrio indonesiensis P37SLT.</title>
        <authorList>
            <person name="Crispim J.S."/>
            <person name="Vidigal P.M.P."/>
            <person name="Silva L.C.F."/>
            <person name="Laguardia C.N."/>
            <person name="Araujo L.C."/>
            <person name="Dias R.S."/>
            <person name="Sousa M.P."/>
            <person name="Paula S.O."/>
            <person name="Silva C."/>
        </authorList>
    </citation>
    <scope>NUCLEOTIDE SEQUENCE [LARGE SCALE GENOMIC DNA]</scope>
    <source>
        <strain evidence="2 3">P37SLT</strain>
    </source>
</reference>
<proteinExistence type="predicted"/>
<gene>
    <name evidence="2" type="ORF">DPQ33_10565</name>
</gene>
<dbReference type="AlphaFoldDB" id="A0A7M3MDP6"/>
<keyword evidence="1" id="KW-1133">Transmembrane helix</keyword>
<evidence type="ECO:0000313" key="2">
    <source>
        <dbReference type="EMBL" id="TVM16849.1"/>
    </source>
</evidence>
<keyword evidence="1" id="KW-0812">Transmembrane</keyword>
<dbReference type="Proteomes" id="UP000448292">
    <property type="component" value="Unassembled WGS sequence"/>
</dbReference>